<dbReference type="PANTHER" id="PTHR47837:SF2">
    <property type="entry name" value="GTP PYROPHOSPHOKINASE YWAC"/>
    <property type="match status" value="1"/>
</dbReference>
<comment type="caution">
    <text evidence="5">The sequence shown here is derived from an EMBL/GenBank/DDBJ whole genome shotgun (WGS) entry which is preliminary data.</text>
</comment>
<protein>
    <recommendedName>
        <fullName evidence="4">RelA/SpoT domain-containing protein</fullName>
    </recommendedName>
</protein>
<evidence type="ECO:0000256" key="3">
    <source>
        <dbReference type="SAM" id="MobiDB-lite"/>
    </source>
</evidence>
<dbReference type="GO" id="GO:0015969">
    <property type="term" value="P:guanosine tetraphosphate metabolic process"/>
    <property type="evidence" value="ECO:0007669"/>
    <property type="project" value="InterPro"/>
</dbReference>
<evidence type="ECO:0000313" key="5">
    <source>
        <dbReference type="EMBL" id="MCG5033420.1"/>
    </source>
</evidence>
<name>A0AAW5CIB7_9FIRM</name>
<feature type="coiled-coil region" evidence="2">
    <location>
        <begin position="233"/>
        <end position="260"/>
    </location>
</feature>
<dbReference type="InterPro" id="IPR007685">
    <property type="entry name" value="RelA_SpoT"/>
</dbReference>
<reference evidence="5" key="1">
    <citation type="submission" date="2022-01" db="EMBL/GenBank/DDBJ databases">
        <title>Collection of gut derived symbiotic bacterial strains cultured from healthy donors.</title>
        <authorList>
            <person name="Lin H."/>
            <person name="Kohout C."/>
            <person name="Waligurski E."/>
            <person name="Pamer E.G."/>
        </authorList>
    </citation>
    <scope>NUCLEOTIDE SEQUENCE</scope>
    <source>
        <strain evidence="5">DFI.1.11</strain>
    </source>
</reference>
<dbReference type="SMART" id="SM00954">
    <property type="entry name" value="RelA_SpoT"/>
    <property type="match status" value="1"/>
</dbReference>
<feature type="region of interest" description="Disordered" evidence="3">
    <location>
        <begin position="1"/>
        <end position="58"/>
    </location>
</feature>
<feature type="compositionally biased region" description="Basic residues" evidence="3">
    <location>
        <begin position="1"/>
        <end position="15"/>
    </location>
</feature>
<dbReference type="Pfam" id="PF04607">
    <property type="entry name" value="RelA_SpoT"/>
    <property type="match status" value="1"/>
</dbReference>
<evidence type="ECO:0000313" key="6">
    <source>
        <dbReference type="Proteomes" id="UP001200089"/>
    </source>
</evidence>
<accession>A0AAW5CIB7</accession>
<dbReference type="SUPFAM" id="SSF81301">
    <property type="entry name" value="Nucleotidyltransferase"/>
    <property type="match status" value="1"/>
</dbReference>
<gene>
    <name evidence="5" type="ORF">L0P48_07315</name>
</gene>
<dbReference type="PANTHER" id="PTHR47837">
    <property type="entry name" value="GTP PYROPHOSPHOKINASE YJBM"/>
    <property type="match status" value="1"/>
</dbReference>
<comment type="pathway">
    <text evidence="1">Purine metabolism; ppGpp biosynthesis; ppGpp from GTP: step 1/2.</text>
</comment>
<dbReference type="Proteomes" id="UP001200089">
    <property type="component" value="Unassembled WGS sequence"/>
</dbReference>
<dbReference type="RefSeq" id="WP_237971897.1">
    <property type="nucleotide sequence ID" value="NZ_JAKNDE010000007.1"/>
</dbReference>
<dbReference type="Gene3D" id="1.10.287.860">
    <property type="entry name" value="Nucleotidyltransferase"/>
    <property type="match status" value="1"/>
</dbReference>
<feature type="domain" description="RelA/SpoT" evidence="4">
    <location>
        <begin position="111"/>
        <end position="234"/>
    </location>
</feature>
<dbReference type="CDD" id="cd05399">
    <property type="entry name" value="NT_Rel-Spo_like"/>
    <property type="match status" value="1"/>
</dbReference>
<keyword evidence="2" id="KW-0175">Coiled coil</keyword>
<evidence type="ECO:0000256" key="2">
    <source>
        <dbReference type="SAM" id="Coils"/>
    </source>
</evidence>
<proteinExistence type="predicted"/>
<evidence type="ECO:0000259" key="4">
    <source>
        <dbReference type="SMART" id="SM00954"/>
    </source>
</evidence>
<dbReference type="InterPro" id="IPR043519">
    <property type="entry name" value="NT_sf"/>
</dbReference>
<dbReference type="AlphaFoldDB" id="A0AAW5CIB7"/>
<dbReference type="EMBL" id="JAKNDE010000007">
    <property type="protein sequence ID" value="MCG5033420.1"/>
    <property type="molecule type" value="Genomic_DNA"/>
</dbReference>
<organism evidence="5 6">
    <name type="scientific">Blautia massiliensis</name>
    <name type="common">ex Durand et al. 2017</name>
    <dbReference type="NCBI Taxonomy" id="1737424"/>
    <lineage>
        <taxon>Bacteria</taxon>
        <taxon>Bacillati</taxon>
        <taxon>Bacillota</taxon>
        <taxon>Clostridia</taxon>
        <taxon>Lachnospirales</taxon>
        <taxon>Lachnospiraceae</taxon>
        <taxon>Blautia</taxon>
    </lineage>
</organism>
<sequence length="264" mass="30805">MTKKKSKKKIRKKQKSIKDGFEQDQEEQEKENPKMDAPAQKSEQSRVPDSIEPENQKLTAEKTAAIASYIKDPDYRLRCKAAIDILMAKLKMINAELSGQKKRTVISQTTSRIKSAESIYAKLLKKGLEPDFETARKNLKDLIGIRVVCPFEDELYQVAEFLEMQKDIEIIRIKDYIKNPKKNGYKSLHLIVKVPIYSAEGEQKELVEIQLRTIAMDYWSVLEYELYYKKRDNAEIETELKKYAEEIANLDHRMLGLRNKIEKI</sequence>
<dbReference type="Gene3D" id="3.30.460.10">
    <property type="entry name" value="Beta Polymerase, domain 2"/>
    <property type="match status" value="1"/>
</dbReference>
<evidence type="ECO:0000256" key="1">
    <source>
        <dbReference type="ARBA" id="ARBA00004976"/>
    </source>
</evidence>
<dbReference type="InterPro" id="IPR052366">
    <property type="entry name" value="GTP_Pyrophosphokinase"/>
</dbReference>